<dbReference type="SUPFAM" id="SSF51445">
    <property type="entry name" value="(Trans)glycosidases"/>
    <property type="match status" value="1"/>
</dbReference>
<name>A0AAW2PN59_SESRA</name>
<feature type="active site" description="Nucleophile" evidence="4">
    <location>
        <position position="426"/>
    </location>
</feature>
<evidence type="ECO:0000256" key="5">
    <source>
        <dbReference type="RuleBase" id="RU003690"/>
    </source>
</evidence>
<comment type="caution">
    <text evidence="7">The sequence shown here is derived from an EMBL/GenBank/DDBJ whole genome shotgun (WGS) entry which is preliminary data.</text>
</comment>
<organism evidence="7">
    <name type="scientific">Sesamum radiatum</name>
    <name type="common">Black benniseed</name>
    <dbReference type="NCBI Taxonomy" id="300843"/>
    <lineage>
        <taxon>Eukaryota</taxon>
        <taxon>Viridiplantae</taxon>
        <taxon>Streptophyta</taxon>
        <taxon>Embryophyta</taxon>
        <taxon>Tracheophyta</taxon>
        <taxon>Spermatophyta</taxon>
        <taxon>Magnoliopsida</taxon>
        <taxon>eudicotyledons</taxon>
        <taxon>Gunneridae</taxon>
        <taxon>Pentapetalae</taxon>
        <taxon>asterids</taxon>
        <taxon>lamiids</taxon>
        <taxon>Lamiales</taxon>
        <taxon>Pedaliaceae</taxon>
        <taxon>Sesamum</taxon>
    </lineage>
</organism>
<feature type="compositionally biased region" description="Basic and acidic residues" evidence="6">
    <location>
        <begin position="560"/>
        <end position="569"/>
    </location>
</feature>
<dbReference type="Pfam" id="PF00232">
    <property type="entry name" value="Glyco_hydro_1"/>
    <property type="match status" value="2"/>
</dbReference>
<dbReference type="GO" id="GO:0008422">
    <property type="term" value="F:beta-glucosidase activity"/>
    <property type="evidence" value="ECO:0007669"/>
    <property type="project" value="TreeGrafter"/>
</dbReference>
<dbReference type="GO" id="GO:0005975">
    <property type="term" value="P:carbohydrate metabolic process"/>
    <property type="evidence" value="ECO:0007669"/>
    <property type="project" value="InterPro"/>
</dbReference>
<dbReference type="Gene3D" id="3.20.20.80">
    <property type="entry name" value="Glycosidases"/>
    <property type="match status" value="2"/>
</dbReference>
<dbReference type="EMBL" id="JACGWJ010000017">
    <property type="protein sequence ID" value="KAL0355836.1"/>
    <property type="molecule type" value="Genomic_DNA"/>
</dbReference>
<evidence type="ECO:0000256" key="2">
    <source>
        <dbReference type="ARBA" id="ARBA00022801"/>
    </source>
</evidence>
<evidence type="ECO:0000256" key="6">
    <source>
        <dbReference type="SAM" id="MobiDB-lite"/>
    </source>
</evidence>
<evidence type="ECO:0000313" key="7">
    <source>
        <dbReference type="EMBL" id="KAL0355836.1"/>
    </source>
</evidence>
<sequence>MEMEKMCDDNSCGNGKEKVPTVPFPQEVLPADNDNTNINRDDFPTVLSLDLLHLLISGGVIRHLILVFLDHIHQLNLQVEGAAAIGGKSMSVWDDLTLRNPGRITDQSNGNIAVDMYHRFKEDIKTMKQMGFDAYRFSISWPRVLPGGRWSAGVNREGIDYYNEVIDTIIEHVMEPHVTLFHWDLPHCLEKEYEGFLSKEIVNDFREYAELCFWKFGDRVKSWSTINEPWTYAFNGYVTGVFPPHKASCTLEQALQSIPTYKYSLESRRIYEIGLKYAKTKHDGEKLCFSRDAYIVGRNLLLAHAAAVESYRTKFKESQGGEIGIVLNSAWYIPYDTNSEKDNSAVRRAVDFMLGWFLDPVLYGRYPENMTKCVHPDNLAYFTPKNPESLKTGSSWLYMVPWGLHMHLKHLKETYKEKLPPIYITENGISEENNKERTAYEASADPLRVKYYQDHLAHLANAMKEVQVNVKGYFAWSWCDNFEWSEGYTERFGVIYIDFNHNQARHPKHSALWFAKFLKSKKLTSISDEQQSEDNSETEAETEADTKAETEAENEVEIQGEERPTAVEE</sequence>
<gene>
    <name evidence="7" type="ORF">Sradi_4030500</name>
</gene>
<feature type="compositionally biased region" description="Acidic residues" evidence="6">
    <location>
        <begin position="530"/>
        <end position="543"/>
    </location>
</feature>
<dbReference type="InterPro" id="IPR001360">
    <property type="entry name" value="Glyco_hydro_1"/>
</dbReference>
<reference evidence="7" key="2">
    <citation type="journal article" date="2024" name="Plant">
        <title>Genomic evolution and insights into agronomic trait innovations of Sesamum species.</title>
        <authorList>
            <person name="Miao H."/>
            <person name="Wang L."/>
            <person name="Qu L."/>
            <person name="Liu H."/>
            <person name="Sun Y."/>
            <person name="Le M."/>
            <person name="Wang Q."/>
            <person name="Wei S."/>
            <person name="Zheng Y."/>
            <person name="Lin W."/>
            <person name="Duan Y."/>
            <person name="Cao H."/>
            <person name="Xiong S."/>
            <person name="Wang X."/>
            <person name="Wei L."/>
            <person name="Li C."/>
            <person name="Ma Q."/>
            <person name="Ju M."/>
            <person name="Zhao R."/>
            <person name="Li G."/>
            <person name="Mu C."/>
            <person name="Tian Q."/>
            <person name="Mei H."/>
            <person name="Zhang T."/>
            <person name="Gao T."/>
            <person name="Zhang H."/>
        </authorList>
    </citation>
    <scope>NUCLEOTIDE SEQUENCE</scope>
    <source>
        <strain evidence="7">G02</strain>
    </source>
</reference>
<accession>A0AAW2PN59</accession>
<dbReference type="PANTHER" id="PTHR10353:SF137">
    <property type="entry name" value="MYROSINASE 3-RELATED"/>
    <property type="match status" value="1"/>
</dbReference>
<feature type="region of interest" description="Disordered" evidence="6">
    <location>
        <begin position="525"/>
        <end position="569"/>
    </location>
</feature>
<evidence type="ECO:0000256" key="4">
    <source>
        <dbReference type="PROSITE-ProRule" id="PRU10055"/>
    </source>
</evidence>
<evidence type="ECO:0000256" key="1">
    <source>
        <dbReference type="ARBA" id="ARBA00010838"/>
    </source>
</evidence>
<dbReference type="InterPro" id="IPR018120">
    <property type="entry name" value="Glyco_hydro_1_AS"/>
</dbReference>
<dbReference type="InterPro" id="IPR017853">
    <property type="entry name" value="GH"/>
</dbReference>
<dbReference type="PANTHER" id="PTHR10353">
    <property type="entry name" value="GLYCOSYL HYDROLASE"/>
    <property type="match status" value="1"/>
</dbReference>
<keyword evidence="3" id="KW-0326">Glycosidase</keyword>
<proteinExistence type="inferred from homology"/>
<dbReference type="PRINTS" id="PR00131">
    <property type="entry name" value="GLHYDRLASE1"/>
</dbReference>
<dbReference type="AlphaFoldDB" id="A0AAW2PN59"/>
<protein>
    <submittedName>
        <fullName evidence="7">Oleuropein beta-glucosidase</fullName>
    </submittedName>
</protein>
<reference evidence="7" key="1">
    <citation type="submission" date="2020-06" db="EMBL/GenBank/DDBJ databases">
        <authorList>
            <person name="Li T."/>
            <person name="Hu X."/>
            <person name="Zhang T."/>
            <person name="Song X."/>
            <person name="Zhang H."/>
            <person name="Dai N."/>
            <person name="Sheng W."/>
            <person name="Hou X."/>
            <person name="Wei L."/>
        </authorList>
    </citation>
    <scope>NUCLEOTIDE SEQUENCE</scope>
    <source>
        <strain evidence="7">G02</strain>
        <tissue evidence="7">Leaf</tissue>
    </source>
</reference>
<evidence type="ECO:0000256" key="3">
    <source>
        <dbReference type="ARBA" id="ARBA00023295"/>
    </source>
</evidence>
<comment type="similarity">
    <text evidence="1 5">Belongs to the glycosyl hydrolase 1 family.</text>
</comment>
<feature type="region of interest" description="Disordered" evidence="6">
    <location>
        <begin position="1"/>
        <end position="23"/>
    </location>
</feature>
<keyword evidence="2" id="KW-0378">Hydrolase</keyword>
<dbReference type="PROSITE" id="PS00572">
    <property type="entry name" value="GLYCOSYL_HYDROL_F1_1"/>
    <property type="match status" value="1"/>
</dbReference>